<dbReference type="PROSITE" id="PS50011">
    <property type="entry name" value="PROTEIN_KINASE_DOM"/>
    <property type="match status" value="1"/>
</dbReference>
<protein>
    <recommendedName>
        <fullName evidence="1">Protein kinase domain-containing protein</fullName>
    </recommendedName>
</protein>
<evidence type="ECO:0000313" key="3">
    <source>
        <dbReference type="Proteomes" id="UP000816034"/>
    </source>
</evidence>
<dbReference type="Proteomes" id="UP000816034">
    <property type="component" value="Unassembled WGS sequence"/>
</dbReference>
<dbReference type="RefSeq" id="XP_044549246.1">
    <property type="nucleotide sequence ID" value="XM_044693855.1"/>
</dbReference>
<evidence type="ECO:0000259" key="1">
    <source>
        <dbReference type="PROSITE" id="PS50011"/>
    </source>
</evidence>
<gene>
    <name evidence="2" type="ORF">C9374_004238</name>
</gene>
<dbReference type="EMBL" id="PYSW02000020">
    <property type="protein sequence ID" value="KAG2383567.1"/>
    <property type="molecule type" value="Genomic_DNA"/>
</dbReference>
<dbReference type="InterPro" id="IPR000719">
    <property type="entry name" value="Prot_kinase_dom"/>
</dbReference>
<dbReference type="InterPro" id="IPR011009">
    <property type="entry name" value="Kinase-like_dom_sf"/>
</dbReference>
<feature type="domain" description="Protein kinase" evidence="1">
    <location>
        <begin position="1"/>
        <end position="190"/>
    </location>
</feature>
<keyword evidence="3" id="KW-1185">Reference proteome</keyword>
<organism evidence="2 3">
    <name type="scientific">Naegleria lovaniensis</name>
    <name type="common">Amoeba</name>
    <dbReference type="NCBI Taxonomy" id="51637"/>
    <lineage>
        <taxon>Eukaryota</taxon>
        <taxon>Discoba</taxon>
        <taxon>Heterolobosea</taxon>
        <taxon>Tetramitia</taxon>
        <taxon>Eutetramitia</taxon>
        <taxon>Vahlkampfiidae</taxon>
        <taxon>Naegleria</taxon>
    </lineage>
</organism>
<dbReference type="SUPFAM" id="SSF56112">
    <property type="entry name" value="Protein kinase-like (PK-like)"/>
    <property type="match status" value="1"/>
</dbReference>
<accession>A0AA88KJT8</accession>
<comment type="caution">
    <text evidence="2">The sequence shown here is derived from an EMBL/GenBank/DDBJ whole genome shotgun (WGS) entry which is preliminary data.</text>
</comment>
<dbReference type="GeneID" id="68096693"/>
<sequence>MLFTVEQNLRLKYFILALEPMDMFTKYLTPSVKRCLAKKVFIDRESEYNKKEMEFYASQNHDNEEYIVSPSNILQPTYVILPYLNGRTFKNEIEYQLTKNLRTDCSKHELRKMKNLIEMLKGLHTKGLFHRDVSFKNIMSHFVYSPSHSEDENEYFSIIPLKETSGVLKVAYRLIDFGTVKPFPSSTLLE</sequence>
<dbReference type="AlphaFoldDB" id="A0AA88KJT8"/>
<reference evidence="2 3" key="1">
    <citation type="journal article" date="2018" name="BMC Genomics">
        <title>The genome of Naegleria lovaniensis, the basis for a comparative approach to unravel pathogenicity factors of the human pathogenic amoeba N. fowleri.</title>
        <authorList>
            <person name="Liechti N."/>
            <person name="Schurch N."/>
            <person name="Bruggmann R."/>
            <person name="Wittwer M."/>
        </authorList>
    </citation>
    <scope>NUCLEOTIDE SEQUENCE [LARGE SCALE GENOMIC DNA]</scope>
    <source>
        <strain evidence="2 3">ATCC 30569</strain>
    </source>
</reference>
<dbReference type="GO" id="GO:0005524">
    <property type="term" value="F:ATP binding"/>
    <property type="evidence" value="ECO:0007669"/>
    <property type="project" value="InterPro"/>
</dbReference>
<evidence type="ECO:0000313" key="2">
    <source>
        <dbReference type="EMBL" id="KAG2383567.1"/>
    </source>
</evidence>
<proteinExistence type="predicted"/>
<name>A0AA88KJT8_NAELO</name>
<dbReference type="GO" id="GO:0004672">
    <property type="term" value="F:protein kinase activity"/>
    <property type="evidence" value="ECO:0007669"/>
    <property type="project" value="InterPro"/>
</dbReference>
<dbReference type="Gene3D" id="1.10.510.10">
    <property type="entry name" value="Transferase(Phosphotransferase) domain 1"/>
    <property type="match status" value="1"/>
</dbReference>